<dbReference type="GO" id="GO:0000155">
    <property type="term" value="F:phosphorelay sensor kinase activity"/>
    <property type="evidence" value="ECO:0007669"/>
    <property type="project" value="TreeGrafter"/>
</dbReference>
<keyword evidence="6 11" id="KW-0812">Transmembrane</keyword>
<keyword evidence="10 11" id="KW-0472">Membrane</keyword>
<evidence type="ECO:0000256" key="9">
    <source>
        <dbReference type="ARBA" id="ARBA00023012"/>
    </source>
</evidence>
<evidence type="ECO:0000256" key="8">
    <source>
        <dbReference type="ARBA" id="ARBA00022989"/>
    </source>
</evidence>
<evidence type="ECO:0000256" key="11">
    <source>
        <dbReference type="SAM" id="Phobius"/>
    </source>
</evidence>
<keyword evidence="4" id="KW-1003">Cell membrane</keyword>
<evidence type="ECO:0000256" key="3">
    <source>
        <dbReference type="ARBA" id="ARBA00012438"/>
    </source>
</evidence>
<dbReference type="InterPro" id="IPR005467">
    <property type="entry name" value="His_kinase_dom"/>
</dbReference>
<dbReference type="Gene3D" id="3.30.565.10">
    <property type="entry name" value="Histidine kinase-like ATPase, C-terminal domain"/>
    <property type="match status" value="1"/>
</dbReference>
<evidence type="ECO:0000256" key="7">
    <source>
        <dbReference type="ARBA" id="ARBA00022777"/>
    </source>
</evidence>
<dbReference type="PROSITE" id="PS50109">
    <property type="entry name" value="HIS_KIN"/>
    <property type="match status" value="1"/>
</dbReference>
<evidence type="ECO:0000256" key="1">
    <source>
        <dbReference type="ARBA" id="ARBA00000085"/>
    </source>
</evidence>
<comment type="subcellular location">
    <subcellularLocation>
        <location evidence="2">Cell membrane</location>
        <topology evidence="2">Multi-pass membrane protein</topology>
    </subcellularLocation>
</comment>
<dbReference type="PRINTS" id="PR00344">
    <property type="entry name" value="BCTRLSENSOR"/>
</dbReference>
<evidence type="ECO:0000256" key="4">
    <source>
        <dbReference type="ARBA" id="ARBA00022475"/>
    </source>
</evidence>
<dbReference type="EMBL" id="JAHQCW010000023">
    <property type="protein sequence ID" value="MBU9737670.1"/>
    <property type="molecule type" value="Genomic_DNA"/>
</dbReference>
<dbReference type="PANTHER" id="PTHR45453:SF2">
    <property type="entry name" value="HISTIDINE KINASE"/>
    <property type="match status" value="1"/>
</dbReference>
<evidence type="ECO:0000313" key="13">
    <source>
        <dbReference type="EMBL" id="MBU9737670.1"/>
    </source>
</evidence>
<dbReference type="RefSeq" id="WP_238722126.1">
    <property type="nucleotide sequence ID" value="NZ_JAHQCW010000023.1"/>
</dbReference>
<evidence type="ECO:0000256" key="2">
    <source>
        <dbReference type="ARBA" id="ARBA00004651"/>
    </source>
</evidence>
<dbReference type="SUPFAM" id="SSF55874">
    <property type="entry name" value="ATPase domain of HSP90 chaperone/DNA topoisomerase II/histidine kinase"/>
    <property type="match status" value="1"/>
</dbReference>
<dbReference type="Pfam" id="PF02518">
    <property type="entry name" value="HATPase_c"/>
    <property type="match status" value="1"/>
</dbReference>
<keyword evidence="9" id="KW-0902">Two-component regulatory system</keyword>
<dbReference type="EC" id="2.7.13.3" evidence="3"/>
<keyword evidence="7 13" id="KW-0418">Kinase</keyword>
<dbReference type="SMART" id="SM00387">
    <property type="entry name" value="HATPase_c"/>
    <property type="match status" value="1"/>
</dbReference>
<comment type="caution">
    <text evidence="13">The sequence shown here is derived from an EMBL/GenBank/DDBJ whole genome shotgun (WGS) entry which is preliminary data.</text>
</comment>
<dbReference type="GO" id="GO:0005886">
    <property type="term" value="C:plasma membrane"/>
    <property type="evidence" value="ECO:0007669"/>
    <property type="project" value="UniProtKB-SubCell"/>
</dbReference>
<dbReference type="InterPro" id="IPR036890">
    <property type="entry name" value="HATPase_C_sf"/>
</dbReference>
<dbReference type="GO" id="GO:0004721">
    <property type="term" value="F:phosphoprotein phosphatase activity"/>
    <property type="evidence" value="ECO:0007669"/>
    <property type="project" value="TreeGrafter"/>
</dbReference>
<reference evidence="13" key="1">
    <citation type="submission" date="2021-06" db="EMBL/GenBank/DDBJ databases">
        <title>Description of novel taxa of the family Lachnospiraceae.</title>
        <authorList>
            <person name="Chaplin A.V."/>
            <person name="Sokolova S.R."/>
            <person name="Pikina A.P."/>
            <person name="Korzhanova M."/>
            <person name="Belova V."/>
            <person name="Korostin D."/>
            <person name="Efimov B.A."/>
        </authorList>
    </citation>
    <scope>NUCLEOTIDE SEQUENCE</scope>
    <source>
        <strain evidence="13">ASD5720</strain>
    </source>
</reference>
<dbReference type="GO" id="GO:0016036">
    <property type="term" value="P:cellular response to phosphate starvation"/>
    <property type="evidence" value="ECO:0007669"/>
    <property type="project" value="TreeGrafter"/>
</dbReference>
<comment type="catalytic activity">
    <reaction evidence="1">
        <text>ATP + protein L-histidine = ADP + protein N-phospho-L-histidine.</text>
        <dbReference type="EC" id="2.7.13.3"/>
    </reaction>
</comment>
<dbReference type="PANTHER" id="PTHR45453">
    <property type="entry name" value="PHOSPHATE REGULON SENSOR PROTEIN PHOR"/>
    <property type="match status" value="1"/>
</dbReference>
<evidence type="ECO:0000256" key="5">
    <source>
        <dbReference type="ARBA" id="ARBA00022679"/>
    </source>
</evidence>
<keyword evidence="5" id="KW-0808">Transferase</keyword>
<evidence type="ECO:0000259" key="12">
    <source>
        <dbReference type="PROSITE" id="PS50109"/>
    </source>
</evidence>
<name>A0A949NIC6_9FIRM</name>
<gene>
    <name evidence="13" type="ORF">KTH89_14075</name>
</gene>
<feature type="transmembrane region" description="Helical" evidence="11">
    <location>
        <begin position="12"/>
        <end position="33"/>
    </location>
</feature>
<dbReference type="Proteomes" id="UP000712157">
    <property type="component" value="Unassembled WGS sequence"/>
</dbReference>
<accession>A0A949NIC6</accession>
<protein>
    <recommendedName>
        <fullName evidence="3">histidine kinase</fullName>
        <ecNumber evidence="3">2.7.13.3</ecNumber>
    </recommendedName>
</protein>
<dbReference type="InterPro" id="IPR050351">
    <property type="entry name" value="BphY/WalK/GraS-like"/>
</dbReference>
<dbReference type="AlphaFoldDB" id="A0A949NIC6"/>
<keyword evidence="8 11" id="KW-1133">Transmembrane helix</keyword>
<proteinExistence type="predicted"/>
<organism evidence="13 14">
    <name type="scientific">Diplocloster agilis</name>
    <dbReference type="NCBI Taxonomy" id="2850323"/>
    <lineage>
        <taxon>Bacteria</taxon>
        <taxon>Bacillati</taxon>
        <taxon>Bacillota</taxon>
        <taxon>Clostridia</taxon>
        <taxon>Lachnospirales</taxon>
        <taxon>Lachnospiraceae</taxon>
        <taxon>Diplocloster</taxon>
    </lineage>
</organism>
<dbReference type="InterPro" id="IPR004358">
    <property type="entry name" value="Sig_transdc_His_kin-like_C"/>
</dbReference>
<feature type="transmembrane region" description="Helical" evidence="11">
    <location>
        <begin position="39"/>
        <end position="58"/>
    </location>
</feature>
<evidence type="ECO:0000313" key="14">
    <source>
        <dbReference type="Proteomes" id="UP000712157"/>
    </source>
</evidence>
<keyword evidence="14" id="KW-1185">Reference proteome</keyword>
<sequence>MIISDYVDEKKGTLLICLAGGLFFSILLVFFGVGRAELILLWICYACIVTGALGFDYWKQRKRIGQLLSVFESLNQKYLLAEIVDRPESVLEQVYFRLVKEAFKSMTNEVAHAKRVNDEYRDYIEQWIHEIKVPITGIQLICENNKSDITRKIAAQTGLIEQDVERVLFYARLGSVEKDYLIREIPLKDCVLDVLVRNKQFLIQNGVNVHADAIYDSVYSDDKWVHFILSQILLNSIKYQGERPPVIEIVSQDKGNYIALSVTDHGIGIKPSEIGRVFDKGFVGSNGRTGNHATGIGLYLCKQLCDKLGIGIEIASEPNQYTTVTLYFPKNDYLKIKPLD</sequence>
<evidence type="ECO:0000256" key="6">
    <source>
        <dbReference type="ARBA" id="ARBA00022692"/>
    </source>
</evidence>
<evidence type="ECO:0000256" key="10">
    <source>
        <dbReference type="ARBA" id="ARBA00023136"/>
    </source>
</evidence>
<dbReference type="InterPro" id="IPR003594">
    <property type="entry name" value="HATPase_dom"/>
</dbReference>
<feature type="domain" description="Histidine kinase" evidence="12">
    <location>
        <begin position="126"/>
        <end position="332"/>
    </location>
</feature>